<organism evidence="2 3">
    <name type="scientific">Panicum virgatum</name>
    <name type="common">Blackwell switchgrass</name>
    <dbReference type="NCBI Taxonomy" id="38727"/>
    <lineage>
        <taxon>Eukaryota</taxon>
        <taxon>Viridiplantae</taxon>
        <taxon>Streptophyta</taxon>
        <taxon>Embryophyta</taxon>
        <taxon>Tracheophyta</taxon>
        <taxon>Spermatophyta</taxon>
        <taxon>Magnoliopsida</taxon>
        <taxon>Liliopsida</taxon>
        <taxon>Poales</taxon>
        <taxon>Poaceae</taxon>
        <taxon>PACMAD clade</taxon>
        <taxon>Panicoideae</taxon>
        <taxon>Panicodae</taxon>
        <taxon>Paniceae</taxon>
        <taxon>Panicinae</taxon>
        <taxon>Panicum</taxon>
        <taxon>Panicum sect. Hiantes</taxon>
    </lineage>
</organism>
<proteinExistence type="predicted"/>
<protein>
    <submittedName>
        <fullName evidence="2">Uncharacterized protein</fullName>
    </submittedName>
</protein>
<sequence length="112" mass="12322">MGTQGNHSDWLPEGFGSGSNQIEQLCIEYPMLPTHESTPPAAILKPTKEKKAKEKAKTEEKAATKKKKKKNQVPVPHDSPAMGTRSKTTPHKDSPASHTRSKRKLSLPDLNV</sequence>
<reference evidence="2" key="1">
    <citation type="submission" date="2020-05" db="EMBL/GenBank/DDBJ databases">
        <title>WGS assembly of Panicum virgatum.</title>
        <authorList>
            <person name="Lovell J.T."/>
            <person name="Jenkins J."/>
            <person name="Shu S."/>
            <person name="Juenger T.E."/>
            <person name="Schmutz J."/>
        </authorList>
    </citation>
    <scope>NUCLEOTIDE SEQUENCE</scope>
    <source>
        <strain evidence="2">AP13</strain>
    </source>
</reference>
<name>A0A8T0MJE1_PANVG</name>
<feature type="region of interest" description="Disordered" evidence="1">
    <location>
        <begin position="30"/>
        <end position="112"/>
    </location>
</feature>
<accession>A0A8T0MJE1</accession>
<comment type="caution">
    <text evidence="2">The sequence shown here is derived from an EMBL/GenBank/DDBJ whole genome shotgun (WGS) entry which is preliminary data.</text>
</comment>
<dbReference type="EMBL" id="CM029054">
    <property type="protein sequence ID" value="KAG2534986.1"/>
    <property type="molecule type" value="Genomic_DNA"/>
</dbReference>
<keyword evidence="3" id="KW-1185">Reference proteome</keyword>
<evidence type="ECO:0000313" key="2">
    <source>
        <dbReference type="EMBL" id="KAG2534986.1"/>
    </source>
</evidence>
<dbReference type="Proteomes" id="UP000823388">
    <property type="component" value="Chromosome 9N"/>
</dbReference>
<evidence type="ECO:0000313" key="3">
    <source>
        <dbReference type="Proteomes" id="UP000823388"/>
    </source>
</evidence>
<feature type="compositionally biased region" description="Basic and acidic residues" evidence="1">
    <location>
        <begin position="46"/>
        <end position="63"/>
    </location>
</feature>
<gene>
    <name evidence="2" type="ORF">PVAP13_9NG042300</name>
</gene>
<evidence type="ECO:0000256" key="1">
    <source>
        <dbReference type="SAM" id="MobiDB-lite"/>
    </source>
</evidence>
<dbReference type="AlphaFoldDB" id="A0A8T0MJE1"/>